<dbReference type="Gene3D" id="1.10.260.40">
    <property type="entry name" value="lambda repressor-like DNA-binding domains"/>
    <property type="match status" value="1"/>
</dbReference>
<feature type="domain" description="HTH lacI-type" evidence="4">
    <location>
        <begin position="1"/>
        <end position="56"/>
    </location>
</feature>
<dbReference type="AlphaFoldDB" id="A0A1H3LXP6"/>
<dbReference type="PANTHER" id="PTHR30146">
    <property type="entry name" value="LACI-RELATED TRANSCRIPTIONAL REPRESSOR"/>
    <property type="match status" value="1"/>
</dbReference>
<evidence type="ECO:0000256" key="1">
    <source>
        <dbReference type="ARBA" id="ARBA00023015"/>
    </source>
</evidence>
<evidence type="ECO:0000313" key="6">
    <source>
        <dbReference type="Proteomes" id="UP000198625"/>
    </source>
</evidence>
<dbReference type="Proteomes" id="UP000198625">
    <property type="component" value="Unassembled WGS sequence"/>
</dbReference>
<dbReference type="RefSeq" id="WP_091727145.1">
    <property type="nucleotide sequence ID" value="NZ_FNQE01000005.1"/>
</dbReference>
<evidence type="ECO:0000256" key="2">
    <source>
        <dbReference type="ARBA" id="ARBA00023125"/>
    </source>
</evidence>
<dbReference type="OrthoDB" id="369222at2"/>
<dbReference type="InterPro" id="IPR028082">
    <property type="entry name" value="Peripla_BP_I"/>
</dbReference>
<proteinExistence type="predicted"/>
<keyword evidence="1" id="KW-0805">Transcription regulation</keyword>
<evidence type="ECO:0000256" key="3">
    <source>
        <dbReference type="ARBA" id="ARBA00023163"/>
    </source>
</evidence>
<dbReference type="STRING" id="415015.SAMN05660462_00649"/>
<keyword evidence="6" id="KW-1185">Reference proteome</keyword>
<dbReference type="InterPro" id="IPR046335">
    <property type="entry name" value="LacI/GalR-like_sensor"/>
</dbReference>
<dbReference type="PANTHER" id="PTHR30146:SF109">
    <property type="entry name" value="HTH-TYPE TRANSCRIPTIONAL REGULATOR GALS"/>
    <property type="match status" value="1"/>
</dbReference>
<keyword evidence="2" id="KW-0238">DNA-binding</keyword>
<evidence type="ECO:0000259" key="4">
    <source>
        <dbReference type="PROSITE" id="PS50932"/>
    </source>
</evidence>
<evidence type="ECO:0000313" key="5">
    <source>
        <dbReference type="EMBL" id="SDY69202.1"/>
    </source>
</evidence>
<dbReference type="InterPro" id="IPR010982">
    <property type="entry name" value="Lambda_DNA-bd_dom_sf"/>
</dbReference>
<dbReference type="SUPFAM" id="SSF47413">
    <property type="entry name" value="lambda repressor-like DNA-binding domains"/>
    <property type="match status" value="1"/>
</dbReference>
<dbReference type="GO" id="GO:0003700">
    <property type="term" value="F:DNA-binding transcription factor activity"/>
    <property type="evidence" value="ECO:0007669"/>
    <property type="project" value="TreeGrafter"/>
</dbReference>
<dbReference type="SUPFAM" id="SSF53822">
    <property type="entry name" value="Periplasmic binding protein-like I"/>
    <property type="match status" value="1"/>
</dbReference>
<sequence length="326" mass="36343">MSILKIARLAGVSTATVSKILNGKDQAISEATRQRVLEIVEREKYVPNAIAKSLKIKHTKTIGLIIPDVMNLFFSELAKGVEDSADKVGYSLILCNTDNNPDKEKKYLQVLQAKMVDGIIITAVENKNDTNLMNCIAPVVLLDRDIQTEKPVGRIKIDNEKCIYDAVNHLYKKGCRNIGFISSKTVNTLSHERLKGYKKALGENNIPYNEDNVYLGEYSIDTGYMGALKILEKGKIDGICCGNDLIAIGVMRALKGKNISIPEDIKVIGLDDIFISCYMDPPLTTIKQPIYDMGHEAVNLLIDMIEKRETKLLRVLNHSLVERMST</sequence>
<dbReference type="CDD" id="cd06267">
    <property type="entry name" value="PBP1_LacI_sugar_binding-like"/>
    <property type="match status" value="1"/>
</dbReference>
<accession>A0A1H3LXP6</accession>
<dbReference type="SMART" id="SM00354">
    <property type="entry name" value="HTH_LACI"/>
    <property type="match status" value="1"/>
</dbReference>
<gene>
    <name evidence="5" type="ORF">SAMN05660462_00649</name>
</gene>
<keyword evidence="3" id="KW-0804">Transcription</keyword>
<dbReference type="EMBL" id="FNQE01000005">
    <property type="protein sequence ID" value="SDY69202.1"/>
    <property type="molecule type" value="Genomic_DNA"/>
</dbReference>
<dbReference type="CDD" id="cd01392">
    <property type="entry name" value="HTH_LacI"/>
    <property type="match status" value="1"/>
</dbReference>
<name>A0A1H3LXP6_9FIRM</name>
<dbReference type="Gene3D" id="3.40.50.2300">
    <property type="match status" value="2"/>
</dbReference>
<dbReference type="Pfam" id="PF13377">
    <property type="entry name" value="Peripla_BP_3"/>
    <property type="match status" value="1"/>
</dbReference>
<dbReference type="InterPro" id="IPR000843">
    <property type="entry name" value="HTH_LacI"/>
</dbReference>
<protein>
    <submittedName>
        <fullName evidence="5">Transcriptional regulator, LacI family</fullName>
    </submittedName>
</protein>
<dbReference type="GO" id="GO:0000976">
    <property type="term" value="F:transcription cis-regulatory region binding"/>
    <property type="evidence" value="ECO:0007669"/>
    <property type="project" value="TreeGrafter"/>
</dbReference>
<dbReference type="Pfam" id="PF00356">
    <property type="entry name" value="LacI"/>
    <property type="match status" value="1"/>
</dbReference>
<organism evidence="5 6">
    <name type="scientific">Proteiniborus ethanoligenes</name>
    <dbReference type="NCBI Taxonomy" id="415015"/>
    <lineage>
        <taxon>Bacteria</taxon>
        <taxon>Bacillati</taxon>
        <taxon>Bacillota</taxon>
        <taxon>Clostridia</taxon>
        <taxon>Eubacteriales</taxon>
        <taxon>Proteiniborus</taxon>
    </lineage>
</organism>
<reference evidence="5 6" key="1">
    <citation type="submission" date="2016-10" db="EMBL/GenBank/DDBJ databases">
        <authorList>
            <person name="de Groot N.N."/>
        </authorList>
    </citation>
    <scope>NUCLEOTIDE SEQUENCE [LARGE SCALE GENOMIC DNA]</scope>
    <source>
        <strain evidence="5 6">DSM 21650</strain>
    </source>
</reference>
<dbReference type="PROSITE" id="PS50932">
    <property type="entry name" value="HTH_LACI_2"/>
    <property type="match status" value="1"/>
</dbReference>